<accession>A0A835S3S0</accession>
<gene>
    <name evidence="1" type="ORF">HPP92_002105</name>
</gene>
<comment type="caution">
    <text evidence="1">The sequence shown here is derived from an EMBL/GenBank/DDBJ whole genome shotgun (WGS) entry which is preliminary data.</text>
</comment>
<sequence>MGSPVVCVVANGKTLPPCDFHQNLVITKCLQLNFRALVQKERVNVHGDCMGRMGCSHGISIHTWLCSATATVYINCCTATCGGRRVRGPADPTTPCCLRAEVASRCGPDMGSAATPIRVGPGQTLLLSHAPVN</sequence>
<organism evidence="1 2">
    <name type="scientific">Vanilla planifolia</name>
    <name type="common">Vanilla</name>
    <dbReference type="NCBI Taxonomy" id="51239"/>
    <lineage>
        <taxon>Eukaryota</taxon>
        <taxon>Viridiplantae</taxon>
        <taxon>Streptophyta</taxon>
        <taxon>Embryophyta</taxon>
        <taxon>Tracheophyta</taxon>
        <taxon>Spermatophyta</taxon>
        <taxon>Magnoliopsida</taxon>
        <taxon>Liliopsida</taxon>
        <taxon>Asparagales</taxon>
        <taxon>Orchidaceae</taxon>
        <taxon>Vanilloideae</taxon>
        <taxon>Vanilleae</taxon>
        <taxon>Vanilla</taxon>
    </lineage>
</organism>
<proteinExistence type="predicted"/>
<protein>
    <submittedName>
        <fullName evidence="1">Uncharacterized protein</fullName>
    </submittedName>
</protein>
<dbReference type="Proteomes" id="UP000639772">
    <property type="component" value="Chromosome 1"/>
</dbReference>
<reference evidence="1 2" key="1">
    <citation type="journal article" date="2020" name="Nat. Food">
        <title>A phased Vanilla planifolia genome enables genetic improvement of flavour and production.</title>
        <authorList>
            <person name="Hasing T."/>
            <person name="Tang H."/>
            <person name="Brym M."/>
            <person name="Khazi F."/>
            <person name="Huang T."/>
            <person name="Chambers A.H."/>
        </authorList>
    </citation>
    <scope>NUCLEOTIDE SEQUENCE [LARGE SCALE GENOMIC DNA]</scope>
    <source>
        <tissue evidence="1">Leaf</tissue>
    </source>
</reference>
<evidence type="ECO:0000313" key="2">
    <source>
        <dbReference type="Proteomes" id="UP000639772"/>
    </source>
</evidence>
<dbReference type="AlphaFoldDB" id="A0A835S3S0"/>
<evidence type="ECO:0000313" key="1">
    <source>
        <dbReference type="EMBL" id="KAG0502033.1"/>
    </source>
</evidence>
<dbReference type="EMBL" id="JADCNM010000001">
    <property type="protein sequence ID" value="KAG0502033.1"/>
    <property type="molecule type" value="Genomic_DNA"/>
</dbReference>
<name>A0A835S3S0_VANPL</name>